<name>A0A0C9ZJD2_9AGAM</name>
<dbReference type="HOGENOM" id="CLU_1536216_0_0_1"/>
<proteinExistence type="predicted"/>
<dbReference type="EMBL" id="KN835444">
    <property type="protein sequence ID" value="KIK37535.1"/>
    <property type="molecule type" value="Genomic_DNA"/>
</dbReference>
<dbReference type="OrthoDB" id="2690484at2759"/>
<reference evidence="3" key="2">
    <citation type="submission" date="2015-01" db="EMBL/GenBank/DDBJ databases">
        <title>Evolutionary Origins and Diversification of the Mycorrhizal Mutualists.</title>
        <authorList>
            <consortium name="DOE Joint Genome Institute"/>
            <consortium name="Mycorrhizal Genomics Consortium"/>
            <person name="Kohler A."/>
            <person name="Kuo A."/>
            <person name="Nagy L.G."/>
            <person name="Floudas D."/>
            <person name="Copeland A."/>
            <person name="Barry K.W."/>
            <person name="Cichocki N."/>
            <person name="Veneault-Fourrey C."/>
            <person name="LaButti K."/>
            <person name="Lindquist E.A."/>
            <person name="Lipzen A."/>
            <person name="Lundell T."/>
            <person name="Morin E."/>
            <person name="Murat C."/>
            <person name="Riley R."/>
            <person name="Ohm R."/>
            <person name="Sun H."/>
            <person name="Tunlid A."/>
            <person name="Henrissat B."/>
            <person name="Grigoriev I.V."/>
            <person name="Hibbett D.S."/>
            <person name="Martin F."/>
        </authorList>
    </citation>
    <scope>NUCLEOTIDE SEQUENCE [LARGE SCALE GENOMIC DNA]</scope>
    <source>
        <strain evidence="3">UH-Slu-Lm8-n1</strain>
    </source>
</reference>
<reference evidence="2 3" key="1">
    <citation type="submission" date="2014-04" db="EMBL/GenBank/DDBJ databases">
        <authorList>
            <consortium name="DOE Joint Genome Institute"/>
            <person name="Kuo A."/>
            <person name="Ruytinx J."/>
            <person name="Rineau F."/>
            <person name="Colpaert J."/>
            <person name="Kohler A."/>
            <person name="Nagy L.G."/>
            <person name="Floudas D."/>
            <person name="Copeland A."/>
            <person name="Barry K.W."/>
            <person name="Cichocki N."/>
            <person name="Veneault-Fourrey C."/>
            <person name="LaButti K."/>
            <person name="Lindquist E.A."/>
            <person name="Lipzen A."/>
            <person name="Lundell T."/>
            <person name="Morin E."/>
            <person name="Murat C."/>
            <person name="Sun H."/>
            <person name="Tunlid A."/>
            <person name="Henrissat B."/>
            <person name="Grigoriev I.V."/>
            <person name="Hibbett D.S."/>
            <person name="Martin F."/>
            <person name="Nordberg H.P."/>
            <person name="Cantor M.N."/>
            <person name="Hua S.X."/>
        </authorList>
    </citation>
    <scope>NUCLEOTIDE SEQUENCE [LARGE SCALE GENOMIC DNA]</scope>
    <source>
        <strain evidence="2 3">UH-Slu-Lm8-n1</strain>
    </source>
</reference>
<dbReference type="InParanoid" id="A0A0C9ZJD2"/>
<accession>A0A0C9ZJD2</accession>
<dbReference type="SUPFAM" id="SSF48452">
    <property type="entry name" value="TPR-like"/>
    <property type="match status" value="1"/>
</dbReference>
<sequence length="175" mass="19007">LFGWDLETLFLAAHQKRCQAFLSAGKPVQALEAHKYMMETIDKSAKAGCLVWSNGKSAQECSALCAANVDAAPAASGYDRAIDLYSAAITLYSASSTVFANRSKAKLGKMLWIEALHDAQKVRWHLSFHQQSPLLWKAGAPCSFSRAPCSRALPNKAKNFDGTPDTPWSQPGICT</sequence>
<evidence type="ECO:0000313" key="2">
    <source>
        <dbReference type="EMBL" id="KIK37535.1"/>
    </source>
</evidence>
<dbReference type="InterPro" id="IPR011990">
    <property type="entry name" value="TPR-like_helical_dom_sf"/>
</dbReference>
<evidence type="ECO:0000256" key="1">
    <source>
        <dbReference type="SAM" id="MobiDB-lite"/>
    </source>
</evidence>
<feature type="region of interest" description="Disordered" evidence="1">
    <location>
        <begin position="156"/>
        <end position="175"/>
    </location>
</feature>
<protein>
    <submittedName>
        <fullName evidence="2">Uncharacterized protein</fullName>
    </submittedName>
</protein>
<dbReference type="Proteomes" id="UP000054485">
    <property type="component" value="Unassembled WGS sequence"/>
</dbReference>
<keyword evidence="3" id="KW-1185">Reference proteome</keyword>
<evidence type="ECO:0000313" key="3">
    <source>
        <dbReference type="Proteomes" id="UP000054485"/>
    </source>
</evidence>
<dbReference type="STRING" id="930992.A0A0C9ZJD2"/>
<feature type="non-terminal residue" evidence="2">
    <location>
        <position position="1"/>
    </location>
</feature>
<organism evidence="2 3">
    <name type="scientific">Suillus luteus UH-Slu-Lm8-n1</name>
    <dbReference type="NCBI Taxonomy" id="930992"/>
    <lineage>
        <taxon>Eukaryota</taxon>
        <taxon>Fungi</taxon>
        <taxon>Dikarya</taxon>
        <taxon>Basidiomycota</taxon>
        <taxon>Agaricomycotina</taxon>
        <taxon>Agaricomycetes</taxon>
        <taxon>Agaricomycetidae</taxon>
        <taxon>Boletales</taxon>
        <taxon>Suillineae</taxon>
        <taxon>Suillaceae</taxon>
        <taxon>Suillus</taxon>
    </lineage>
</organism>
<dbReference type="AlphaFoldDB" id="A0A0C9ZJD2"/>
<gene>
    <name evidence="2" type="ORF">CY34DRAFT_92552</name>
</gene>